<sequence length="377" mass="42791">MISEYAIKDNNQCSEESSNDDEMKVISLSDLEGGWDGWPQEDFLMKLTWNKYKNKTDELAVEWAFHSGSGGQVKGALEDAPDPKLGKRTRRYCLGYLCCDNPDCEHVVCPRKEKMLWENQIGQLCDCNNDDGKSSETNYRLQHYSYTNISTILKYRSGVWYWNGTKHSHDTFGSRKHLYPPQHTRLEALLKANPTAMAAALRSRNTVSGESLLNFCTFQQDHPNFVIASHILNGIAVITCQTCWMAEWLILAAKNPDGFNGSVLDAAHGWFRVLSLLLITTSVFSRSMQCWVPGTYSYSNGATAIHYEYHFLVMMCSACVTKAEMGEKIVDEDFVNTVDFSEAQRVGFIEAFVQFWKEDKTDNHTDEKLRKAGASLL</sequence>
<organism evidence="1 2">
    <name type="scientific">Moniliophthora roreri (strain MCA 2997)</name>
    <name type="common">Cocoa frosty pod rot fungus</name>
    <name type="synonym">Crinipellis roreri</name>
    <dbReference type="NCBI Taxonomy" id="1381753"/>
    <lineage>
        <taxon>Eukaryota</taxon>
        <taxon>Fungi</taxon>
        <taxon>Dikarya</taxon>
        <taxon>Basidiomycota</taxon>
        <taxon>Agaricomycotina</taxon>
        <taxon>Agaricomycetes</taxon>
        <taxon>Agaricomycetidae</taxon>
        <taxon>Agaricales</taxon>
        <taxon>Marasmiineae</taxon>
        <taxon>Marasmiaceae</taxon>
        <taxon>Moniliophthora</taxon>
    </lineage>
</organism>
<reference evidence="1 2" key="1">
    <citation type="journal article" date="2014" name="BMC Genomics">
        <title>Genome and secretome analysis of the hemibiotrophic fungal pathogen, Moniliophthora roreri, which causes frosty pod rot disease of cacao: mechanisms of the biotrophic and necrotrophic phases.</title>
        <authorList>
            <person name="Meinhardt L.W."/>
            <person name="Costa G.G.L."/>
            <person name="Thomazella D.P.T."/>
            <person name="Teixeira P.J.P.L."/>
            <person name="Carazzolle M.F."/>
            <person name="Schuster S.C."/>
            <person name="Carlson J.E."/>
            <person name="Guiltinan M.J."/>
            <person name="Mieczkowski P."/>
            <person name="Farmer A."/>
            <person name="Ramaraj T."/>
            <person name="Crozier J."/>
            <person name="Davis R.E."/>
            <person name="Shao J."/>
            <person name="Melnick R.L."/>
            <person name="Pereira G.A.G."/>
            <person name="Bailey B.A."/>
        </authorList>
    </citation>
    <scope>NUCLEOTIDE SEQUENCE [LARGE SCALE GENOMIC DNA]</scope>
    <source>
        <strain evidence="1 2">MCA 2997</strain>
    </source>
</reference>
<proteinExistence type="predicted"/>
<name>V2WSS0_MONRO</name>
<keyword evidence="2" id="KW-1185">Reference proteome</keyword>
<dbReference type="HOGENOM" id="CLU_069522_0_0_1"/>
<dbReference type="EMBL" id="AWSO01000505">
    <property type="protein sequence ID" value="ESK89903.1"/>
    <property type="molecule type" value="Genomic_DNA"/>
</dbReference>
<accession>V2WSS0</accession>
<evidence type="ECO:0000313" key="1">
    <source>
        <dbReference type="EMBL" id="ESK89903.1"/>
    </source>
</evidence>
<evidence type="ECO:0000313" key="2">
    <source>
        <dbReference type="Proteomes" id="UP000017559"/>
    </source>
</evidence>
<comment type="caution">
    <text evidence="1">The sequence shown here is derived from an EMBL/GenBank/DDBJ whole genome shotgun (WGS) entry which is preliminary data.</text>
</comment>
<gene>
    <name evidence="1" type="ORF">Moror_818</name>
</gene>
<dbReference type="OrthoDB" id="2624269at2759"/>
<dbReference type="KEGG" id="mrr:Moror_818"/>
<dbReference type="Proteomes" id="UP000017559">
    <property type="component" value="Unassembled WGS sequence"/>
</dbReference>
<protein>
    <submittedName>
        <fullName evidence="1">Uncharacterized protein</fullName>
    </submittedName>
</protein>
<dbReference type="AlphaFoldDB" id="V2WSS0"/>